<keyword evidence="5" id="KW-0234">DNA repair</keyword>
<comment type="catalytic activity">
    <reaction evidence="1">
        <text>a 4-O-methyl-thymidine in DNA + L-cysteinyl-[protein] = a thymidine in DNA + S-methyl-L-cysteinyl-[protein]</text>
        <dbReference type="Rhea" id="RHEA:53428"/>
        <dbReference type="Rhea" id="RHEA-COMP:10131"/>
        <dbReference type="Rhea" id="RHEA-COMP:10132"/>
        <dbReference type="Rhea" id="RHEA-COMP:13555"/>
        <dbReference type="Rhea" id="RHEA-COMP:13556"/>
        <dbReference type="ChEBI" id="CHEBI:29950"/>
        <dbReference type="ChEBI" id="CHEBI:82612"/>
        <dbReference type="ChEBI" id="CHEBI:137386"/>
        <dbReference type="ChEBI" id="CHEBI:137387"/>
        <dbReference type="EC" id="2.1.1.63"/>
    </reaction>
</comment>
<evidence type="ECO:0000256" key="1">
    <source>
        <dbReference type="ARBA" id="ARBA00001286"/>
    </source>
</evidence>
<evidence type="ECO:0000256" key="2">
    <source>
        <dbReference type="ARBA" id="ARBA00022603"/>
    </source>
</evidence>
<dbReference type="EMBL" id="JAHZIJ010000004">
    <property type="protein sequence ID" value="MBW7474789.1"/>
    <property type="molecule type" value="Genomic_DNA"/>
</dbReference>
<dbReference type="InterPro" id="IPR001497">
    <property type="entry name" value="MethylDNA_cys_MeTrfase_AS"/>
</dbReference>
<keyword evidence="4" id="KW-0227">DNA damage</keyword>
<dbReference type="Proteomes" id="UP000812277">
    <property type="component" value="Unassembled WGS sequence"/>
</dbReference>
<reference evidence="8 9" key="1">
    <citation type="submission" date="2021-07" db="EMBL/GenBank/DDBJ databases">
        <title>Paenibacillus radiodurans sp. nov., isolated from the southeastern edge of Tengger Desert.</title>
        <authorList>
            <person name="Zhang G."/>
        </authorList>
    </citation>
    <scope>NUCLEOTIDE SEQUENCE [LARGE SCALE GENOMIC DNA]</scope>
    <source>
        <strain evidence="8 9">DT7-4</strain>
    </source>
</reference>
<comment type="caution">
    <text evidence="8">The sequence shown here is derived from an EMBL/GenBank/DDBJ whole genome shotgun (WGS) entry which is preliminary data.</text>
</comment>
<dbReference type="InterPro" id="IPR014048">
    <property type="entry name" value="MethylDNA_cys_MeTrfase_DNA-bd"/>
</dbReference>
<organism evidence="8 9">
    <name type="scientific">Paenibacillus oenotherae</name>
    <dbReference type="NCBI Taxonomy" id="1435645"/>
    <lineage>
        <taxon>Bacteria</taxon>
        <taxon>Bacillati</taxon>
        <taxon>Bacillota</taxon>
        <taxon>Bacilli</taxon>
        <taxon>Bacillales</taxon>
        <taxon>Paenibacillaceae</taxon>
        <taxon>Paenibacillus</taxon>
    </lineage>
</organism>
<dbReference type="PANTHER" id="PTHR10815">
    <property type="entry name" value="METHYLATED-DNA--PROTEIN-CYSTEINE METHYLTRANSFERASE"/>
    <property type="match status" value="1"/>
</dbReference>
<sequence length="183" mass="20329">MTVNKKYRYTVRGFDQPWTLIASRHGMSQLIYPPHLASLAGLEQAITHNEGQIEDRGLFVEFGIIDLLEQYFAGRPVSFEGVPLDLEGTPFQQSVWMALSQIPHGETWTYTQLANTIGKPSAVRAVGTAVGRNLLPIILPCHRVVGSNGTLTGFRGGLQMKKELLALEGITHMEAVGHQRFRF</sequence>
<dbReference type="CDD" id="cd06445">
    <property type="entry name" value="ATase"/>
    <property type="match status" value="1"/>
</dbReference>
<evidence type="ECO:0000313" key="9">
    <source>
        <dbReference type="Proteomes" id="UP000812277"/>
    </source>
</evidence>
<evidence type="ECO:0000256" key="5">
    <source>
        <dbReference type="ARBA" id="ARBA00023204"/>
    </source>
</evidence>
<accession>A0ABS7D4I9</accession>
<dbReference type="PANTHER" id="PTHR10815:SF5">
    <property type="entry name" value="METHYLATED-DNA--PROTEIN-CYSTEINE METHYLTRANSFERASE"/>
    <property type="match status" value="1"/>
</dbReference>
<comment type="catalytic activity">
    <reaction evidence="6">
        <text>a 6-O-methyl-2'-deoxyguanosine in DNA + L-cysteinyl-[protein] = S-methyl-L-cysteinyl-[protein] + a 2'-deoxyguanosine in DNA</text>
        <dbReference type="Rhea" id="RHEA:24000"/>
        <dbReference type="Rhea" id="RHEA-COMP:10131"/>
        <dbReference type="Rhea" id="RHEA-COMP:10132"/>
        <dbReference type="Rhea" id="RHEA-COMP:11367"/>
        <dbReference type="Rhea" id="RHEA-COMP:11368"/>
        <dbReference type="ChEBI" id="CHEBI:29950"/>
        <dbReference type="ChEBI" id="CHEBI:82612"/>
        <dbReference type="ChEBI" id="CHEBI:85445"/>
        <dbReference type="ChEBI" id="CHEBI:85448"/>
        <dbReference type="EC" id="2.1.1.63"/>
    </reaction>
</comment>
<protein>
    <submittedName>
        <fullName evidence="8">Methylated-DNA--[protein]-cysteine S-methyltransferase</fullName>
    </submittedName>
</protein>
<dbReference type="Pfam" id="PF01035">
    <property type="entry name" value="DNA_binding_1"/>
    <property type="match status" value="1"/>
</dbReference>
<feature type="domain" description="Methylated-DNA-[protein]-cysteine S-methyltransferase DNA binding" evidence="7">
    <location>
        <begin position="90"/>
        <end position="170"/>
    </location>
</feature>
<evidence type="ECO:0000313" key="8">
    <source>
        <dbReference type="EMBL" id="MBW7474789.1"/>
    </source>
</evidence>
<proteinExistence type="predicted"/>
<keyword evidence="2" id="KW-0489">Methyltransferase</keyword>
<evidence type="ECO:0000256" key="4">
    <source>
        <dbReference type="ARBA" id="ARBA00022763"/>
    </source>
</evidence>
<dbReference type="NCBIfam" id="TIGR00589">
    <property type="entry name" value="ogt"/>
    <property type="match status" value="1"/>
</dbReference>
<dbReference type="InterPro" id="IPR036388">
    <property type="entry name" value="WH-like_DNA-bd_sf"/>
</dbReference>
<dbReference type="InterPro" id="IPR036217">
    <property type="entry name" value="MethylDNA_cys_MeTrfase_DNAb"/>
</dbReference>
<dbReference type="Gene3D" id="1.10.10.10">
    <property type="entry name" value="Winged helix-like DNA-binding domain superfamily/Winged helix DNA-binding domain"/>
    <property type="match status" value="1"/>
</dbReference>
<dbReference type="PROSITE" id="PS00374">
    <property type="entry name" value="MGMT"/>
    <property type="match status" value="1"/>
</dbReference>
<keyword evidence="9" id="KW-1185">Reference proteome</keyword>
<name>A0ABS7D4I9_9BACL</name>
<dbReference type="SUPFAM" id="SSF46767">
    <property type="entry name" value="Methylated DNA-protein cysteine methyltransferase, C-terminal domain"/>
    <property type="match status" value="1"/>
</dbReference>
<keyword evidence="3" id="KW-0808">Transferase</keyword>
<evidence type="ECO:0000259" key="7">
    <source>
        <dbReference type="Pfam" id="PF01035"/>
    </source>
</evidence>
<evidence type="ECO:0000256" key="3">
    <source>
        <dbReference type="ARBA" id="ARBA00022679"/>
    </source>
</evidence>
<gene>
    <name evidence="8" type="ORF">K0T92_08525</name>
</gene>
<dbReference type="RefSeq" id="WP_219872028.1">
    <property type="nucleotide sequence ID" value="NZ_JAHZIJ010000004.1"/>
</dbReference>
<evidence type="ECO:0000256" key="6">
    <source>
        <dbReference type="ARBA" id="ARBA00049348"/>
    </source>
</evidence>